<dbReference type="PANTHER" id="PTHR40940:SF1">
    <property type="entry name" value="PROTEIN BATD"/>
    <property type="match status" value="1"/>
</dbReference>
<dbReference type="OrthoDB" id="265905at2"/>
<dbReference type="KEGG" id="rlc:K227x_10190"/>
<name>A0A517N696_9BACT</name>
<feature type="domain" description="DUF7939" evidence="2">
    <location>
        <begin position="353"/>
        <end position="423"/>
    </location>
</feature>
<feature type="region of interest" description="Disordered" evidence="1">
    <location>
        <begin position="426"/>
        <end position="456"/>
    </location>
</feature>
<keyword evidence="4" id="KW-1185">Reference proteome</keyword>
<dbReference type="InterPro" id="IPR057699">
    <property type="entry name" value="DUF7939"/>
</dbReference>
<accession>A0A517N696</accession>
<dbReference type="Pfam" id="PF25607">
    <property type="entry name" value="DUF7939"/>
    <property type="match status" value="1"/>
</dbReference>
<organism evidence="3 4">
    <name type="scientific">Rubripirellula lacrimiformis</name>
    <dbReference type="NCBI Taxonomy" id="1930273"/>
    <lineage>
        <taxon>Bacteria</taxon>
        <taxon>Pseudomonadati</taxon>
        <taxon>Planctomycetota</taxon>
        <taxon>Planctomycetia</taxon>
        <taxon>Pirellulales</taxon>
        <taxon>Pirellulaceae</taxon>
        <taxon>Rubripirellula</taxon>
    </lineage>
</organism>
<evidence type="ECO:0000256" key="1">
    <source>
        <dbReference type="SAM" id="MobiDB-lite"/>
    </source>
</evidence>
<dbReference type="PANTHER" id="PTHR40940">
    <property type="entry name" value="PROTEIN BATD-RELATED"/>
    <property type="match status" value="1"/>
</dbReference>
<reference evidence="3 4" key="1">
    <citation type="submission" date="2019-02" db="EMBL/GenBank/DDBJ databases">
        <title>Deep-cultivation of Planctomycetes and their phenomic and genomic characterization uncovers novel biology.</title>
        <authorList>
            <person name="Wiegand S."/>
            <person name="Jogler M."/>
            <person name="Boedeker C."/>
            <person name="Pinto D."/>
            <person name="Vollmers J."/>
            <person name="Rivas-Marin E."/>
            <person name="Kohn T."/>
            <person name="Peeters S.H."/>
            <person name="Heuer A."/>
            <person name="Rast P."/>
            <person name="Oberbeckmann S."/>
            <person name="Bunk B."/>
            <person name="Jeske O."/>
            <person name="Meyerdierks A."/>
            <person name="Storesund J.E."/>
            <person name="Kallscheuer N."/>
            <person name="Luecker S."/>
            <person name="Lage O.M."/>
            <person name="Pohl T."/>
            <person name="Merkel B.J."/>
            <person name="Hornburger P."/>
            <person name="Mueller R.-W."/>
            <person name="Bruemmer F."/>
            <person name="Labrenz M."/>
            <person name="Spormann A.M."/>
            <person name="Op den Camp H."/>
            <person name="Overmann J."/>
            <person name="Amann R."/>
            <person name="Jetten M.S.M."/>
            <person name="Mascher T."/>
            <person name="Medema M.H."/>
            <person name="Devos D.P."/>
            <person name="Kaster A.-K."/>
            <person name="Ovreas L."/>
            <person name="Rohde M."/>
            <person name="Galperin M.Y."/>
            <person name="Jogler C."/>
        </authorList>
    </citation>
    <scope>NUCLEOTIDE SEQUENCE [LARGE SCALE GENOMIC DNA]</scope>
    <source>
        <strain evidence="3 4">K22_7</strain>
    </source>
</reference>
<evidence type="ECO:0000259" key="2">
    <source>
        <dbReference type="Pfam" id="PF25607"/>
    </source>
</evidence>
<dbReference type="AlphaFoldDB" id="A0A517N696"/>
<proteinExistence type="predicted"/>
<dbReference type="RefSeq" id="WP_145168382.1">
    <property type="nucleotide sequence ID" value="NZ_CP036525.1"/>
</dbReference>
<sequence>MNTPRTQIHRIASRSRTILILTALTTGLVTGTPIGVATAADVDRVVVDAPETEAWVGQRIPFFVKLRGKGPFANSASFSIPRIPRALLIKIGSPVVSSEDIGDESWFVQTHQFALFAQADGKVSIPSFEVRFTNRDGFTGPEVDHVEQTPATEFNIKRPPGHDESVFLVTTAKMTVTESWDPQPNRSSADLPKPPPVHPGDVFHRTITQTADQISGMAFAPASKSASEGIRVYTDPPVVDDQTERGLFTGTRRDTITYMIQDSGTLSIPKMKFIWWNPTTEEFGSQTLPAVTLEVTPTTPVSNPDQPAQRTVHWSYGWIIAVGIAALAGWQFRRIESFLRAFWKRCNPPSRVTARNLVGACKRNDAAAAEVAWMAWQNTQPPHFRAPKDLANAVASLHQSIYGSANKAAYWKGDALRQAFRQQVDATAKSSADTHDTLPPLNPIDAQPVRRQRISV</sequence>
<evidence type="ECO:0000313" key="4">
    <source>
        <dbReference type="Proteomes" id="UP000318538"/>
    </source>
</evidence>
<dbReference type="EMBL" id="CP036525">
    <property type="protein sequence ID" value="QDT02641.1"/>
    <property type="molecule type" value="Genomic_DNA"/>
</dbReference>
<dbReference type="InterPro" id="IPR025738">
    <property type="entry name" value="BatD"/>
</dbReference>
<protein>
    <recommendedName>
        <fullName evidence="2">DUF7939 domain-containing protein</fullName>
    </recommendedName>
</protein>
<evidence type="ECO:0000313" key="3">
    <source>
        <dbReference type="EMBL" id="QDT02641.1"/>
    </source>
</evidence>
<dbReference type="Proteomes" id="UP000318538">
    <property type="component" value="Chromosome"/>
</dbReference>
<gene>
    <name evidence="3" type="ORF">K227x_10190</name>
</gene>